<dbReference type="Proteomes" id="UP001240150">
    <property type="component" value="Chromosome"/>
</dbReference>
<evidence type="ECO:0000256" key="1">
    <source>
        <dbReference type="SAM" id="Phobius"/>
    </source>
</evidence>
<dbReference type="InterPro" id="IPR011674">
    <property type="entry name" value="DUF1616"/>
</dbReference>
<keyword evidence="1" id="KW-1133">Transmembrane helix</keyword>
<keyword evidence="1" id="KW-0812">Transmembrane</keyword>
<feature type="transmembrane region" description="Helical" evidence="1">
    <location>
        <begin position="63"/>
        <end position="85"/>
    </location>
</feature>
<feature type="transmembrane region" description="Helical" evidence="1">
    <location>
        <begin position="91"/>
        <end position="110"/>
    </location>
</feature>
<proteinExistence type="predicted"/>
<evidence type="ECO:0000313" key="4">
    <source>
        <dbReference type="Proteomes" id="UP001240150"/>
    </source>
</evidence>
<feature type="transmembrane region" description="Helical" evidence="1">
    <location>
        <begin position="141"/>
        <end position="163"/>
    </location>
</feature>
<dbReference type="Pfam" id="PF07760">
    <property type="entry name" value="DUF1616"/>
    <property type="match status" value="1"/>
</dbReference>
<feature type="transmembrane region" description="Helical" evidence="1">
    <location>
        <begin position="32"/>
        <end position="51"/>
    </location>
</feature>
<protein>
    <submittedName>
        <fullName evidence="3">DUF1616 domain-containing protein</fullName>
    </submittedName>
</protein>
<accession>A0ABY8WMR1</accession>
<dbReference type="RefSeq" id="WP_284920613.1">
    <property type="nucleotide sequence ID" value="NZ_CP126980.1"/>
</dbReference>
<feature type="domain" description="DUF1616" evidence="2">
    <location>
        <begin position="9"/>
        <end position="156"/>
    </location>
</feature>
<evidence type="ECO:0000313" key="3">
    <source>
        <dbReference type="EMBL" id="WIM99174.1"/>
    </source>
</evidence>
<organism evidence="3 4">
    <name type="scientific">Actinoplanes oblitus</name>
    <dbReference type="NCBI Taxonomy" id="3040509"/>
    <lineage>
        <taxon>Bacteria</taxon>
        <taxon>Bacillati</taxon>
        <taxon>Actinomycetota</taxon>
        <taxon>Actinomycetes</taxon>
        <taxon>Micromonosporales</taxon>
        <taxon>Micromonosporaceae</taxon>
        <taxon>Actinoplanes</taxon>
    </lineage>
</organism>
<dbReference type="EMBL" id="CP126980">
    <property type="protein sequence ID" value="WIM99174.1"/>
    <property type="molecule type" value="Genomic_DNA"/>
</dbReference>
<keyword evidence="4" id="KW-1185">Reference proteome</keyword>
<evidence type="ECO:0000259" key="2">
    <source>
        <dbReference type="Pfam" id="PF07760"/>
    </source>
</evidence>
<name>A0ABY8WMR1_9ACTN</name>
<sequence>MNAVRAGVLTGLTVVSGAAVLLGPLPVSAPAGLLLSLVLPGAALVGALFRRDRPDDLGGVERLVLIPALSLATLVLGGLLLWAVGGTLNRVGWLGLSAATTLVAVAVAVARQRWGAPAGDRPEPAGDGPAARRPRLTRPRLVHEVLPLVFVVALLAGFGWYSFRDSERTYNMAVVSLSAAPPGPVAADGNRAVRLSVTGLTGAGPYTLVATDSVGEQIDRRKVEADARGSWSATVKYPADQRVTVKLLTGTPARAYRELVIAAAAAARR</sequence>
<keyword evidence="1" id="KW-0472">Membrane</keyword>
<reference evidence="3 4" key="1">
    <citation type="submission" date="2023-06" db="EMBL/GenBank/DDBJ databases">
        <authorList>
            <person name="Yushchuk O."/>
            <person name="Binda E."/>
            <person name="Ruckert-Reed C."/>
            <person name="Fedorenko V."/>
            <person name="Kalinowski J."/>
            <person name="Marinelli F."/>
        </authorList>
    </citation>
    <scope>NUCLEOTIDE SEQUENCE [LARGE SCALE GENOMIC DNA]</scope>
    <source>
        <strain evidence="3 4">NRRL 3884</strain>
    </source>
</reference>
<gene>
    <name evidence="3" type="ORF">ACTOB_002818</name>
</gene>